<keyword evidence="1" id="KW-0547">Nucleotide-binding</keyword>
<name>A0ABQ9YIK2_9EUKA</name>
<dbReference type="CDD" id="cd00180">
    <property type="entry name" value="PKc"/>
    <property type="match status" value="1"/>
</dbReference>
<dbReference type="SMART" id="SM00220">
    <property type="entry name" value="S_TKc"/>
    <property type="match status" value="1"/>
</dbReference>
<evidence type="ECO:0000313" key="4">
    <source>
        <dbReference type="EMBL" id="KAK2963586.1"/>
    </source>
</evidence>
<evidence type="ECO:0000313" key="5">
    <source>
        <dbReference type="Proteomes" id="UP001281761"/>
    </source>
</evidence>
<dbReference type="Gene3D" id="3.30.200.20">
    <property type="entry name" value="Phosphorylase Kinase, domain 1"/>
    <property type="match status" value="1"/>
</dbReference>
<dbReference type="InterPro" id="IPR000719">
    <property type="entry name" value="Prot_kinase_dom"/>
</dbReference>
<evidence type="ECO:0000256" key="2">
    <source>
        <dbReference type="ARBA" id="ARBA00022840"/>
    </source>
</evidence>
<organism evidence="4 5">
    <name type="scientific">Blattamonas nauphoetae</name>
    <dbReference type="NCBI Taxonomy" id="2049346"/>
    <lineage>
        <taxon>Eukaryota</taxon>
        <taxon>Metamonada</taxon>
        <taxon>Preaxostyla</taxon>
        <taxon>Oxymonadida</taxon>
        <taxon>Blattamonas</taxon>
    </lineage>
</organism>
<dbReference type="PROSITE" id="PS50011">
    <property type="entry name" value="PROTEIN_KINASE_DOM"/>
    <property type="match status" value="1"/>
</dbReference>
<protein>
    <recommendedName>
        <fullName evidence="3">Protein kinase domain-containing protein</fullName>
    </recommendedName>
</protein>
<reference evidence="4 5" key="1">
    <citation type="journal article" date="2022" name="bioRxiv">
        <title>Genomics of Preaxostyla Flagellates Illuminates Evolutionary Transitions and the Path Towards Mitochondrial Loss.</title>
        <authorList>
            <person name="Novak L.V.F."/>
            <person name="Treitli S.C."/>
            <person name="Pyrih J."/>
            <person name="Halakuc P."/>
            <person name="Pipaliya S.V."/>
            <person name="Vacek V."/>
            <person name="Brzon O."/>
            <person name="Soukal P."/>
            <person name="Eme L."/>
            <person name="Dacks J.B."/>
            <person name="Karnkowska A."/>
            <person name="Elias M."/>
            <person name="Hampl V."/>
        </authorList>
    </citation>
    <scope>NUCLEOTIDE SEQUENCE [LARGE SCALE GENOMIC DNA]</scope>
    <source>
        <strain evidence="4">NAU3</strain>
        <tissue evidence="4">Gut</tissue>
    </source>
</reference>
<dbReference type="SUPFAM" id="SSF56112">
    <property type="entry name" value="Protein kinase-like (PK-like)"/>
    <property type="match status" value="1"/>
</dbReference>
<dbReference type="SUPFAM" id="SSF48371">
    <property type="entry name" value="ARM repeat"/>
    <property type="match status" value="1"/>
</dbReference>
<dbReference type="Gene3D" id="1.10.510.10">
    <property type="entry name" value="Transferase(Phosphotransferase) domain 1"/>
    <property type="match status" value="1"/>
</dbReference>
<dbReference type="InterPro" id="IPR011009">
    <property type="entry name" value="Kinase-like_dom_sf"/>
</dbReference>
<evidence type="ECO:0000256" key="1">
    <source>
        <dbReference type="ARBA" id="ARBA00022741"/>
    </source>
</evidence>
<gene>
    <name evidence="4" type="ORF">BLNAU_1629</name>
</gene>
<feature type="domain" description="Protein kinase" evidence="3">
    <location>
        <begin position="623"/>
        <end position="850"/>
    </location>
</feature>
<dbReference type="PANTHER" id="PTHR24346">
    <property type="entry name" value="MAP/MICROTUBULE AFFINITY-REGULATING KINASE"/>
    <property type="match status" value="1"/>
</dbReference>
<keyword evidence="2" id="KW-0067">ATP-binding</keyword>
<comment type="caution">
    <text evidence="4">The sequence shown here is derived from an EMBL/GenBank/DDBJ whole genome shotgun (WGS) entry which is preliminary data.</text>
</comment>
<keyword evidence="5" id="KW-1185">Reference proteome</keyword>
<dbReference type="Pfam" id="PF00069">
    <property type="entry name" value="Pkinase"/>
    <property type="match status" value="1"/>
</dbReference>
<dbReference type="PANTHER" id="PTHR24346:SF30">
    <property type="entry name" value="MATERNAL EMBRYONIC LEUCINE ZIPPER KINASE"/>
    <property type="match status" value="1"/>
</dbReference>
<evidence type="ECO:0000259" key="3">
    <source>
        <dbReference type="PROSITE" id="PS50011"/>
    </source>
</evidence>
<dbReference type="Proteomes" id="UP001281761">
    <property type="component" value="Unassembled WGS sequence"/>
</dbReference>
<proteinExistence type="predicted"/>
<sequence>MCSIAHKANAHFVDDEGSHQRLDLMERWKVALHAELEGGLHLPLIELGRCNDGATNDRVVVFEESETANQHNVLVTKVMERDEMAWKRECPRQTPKPLRLLRRILNLPRSSADTSEADSEESDAVVAQSMAVLNPCSTHTIPLPSASPLTALVVARTGAGGEGSGSEEWLAPLMTPSNFDRLISLFCLLYTLWLILHLTYHSKTDFTKERWKGRIYKDGRKHMLNHNHIRIHLFFCIPVCHTRSFVVLRRSNPVVLSFTFQRSLFIHESSEMTTITDKNDTSSSTGRSDLSSLHSDFSMDCSAFLNWDECRLESEQEIAVVFRSLVVTLKFQPALDASLEAKAIKFLEFVKPKGRQSADAFLSTLASSSDESVSDFVRCIVVLVSSPSQIITTAAMEILNQLIYWCSPQVRLALVRADLFPQLITALNPQSHSFSEAVDIHTNLLSSITRSLRLTTPDCLTQLEIEDGNEEQAVHETVFQQVLTPSGKYICHLCVNRFSIVDGVLCMYFLALLAGVLEISPSHQWTMDFVLNRPVFLSVPSYHEGIHITIYSGTTLPNPLTRRPLLPSPLDVPCSPLPSTSPAPIFPRCPLLTCGLCRLSESLVIVAEENGLMPLQIASDLPSVSLSPLRVGVAGLCMNPETKKEFALKILPTITEIDKKRARREVEQMKRFSHPRIVGFHDSIETEAWHGIIMELGSRNLKDLICEYEERGERIPLDVVVLICNDIVEGLKFMHTHPSGPTAHGDLKPENVLLSVDNRAILCDLGAADEEGVMLSHSAGEIGTYEYNSPERLDDDKMRGTPQSDMWSVGVILHRMVTGRPLTPPFGSNPLNLLTDAFSRECWDQRRLCL</sequence>
<accession>A0ABQ9YIK2</accession>
<dbReference type="EMBL" id="JARBJD010000006">
    <property type="protein sequence ID" value="KAK2963586.1"/>
    <property type="molecule type" value="Genomic_DNA"/>
</dbReference>
<dbReference type="InterPro" id="IPR016024">
    <property type="entry name" value="ARM-type_fold"/>
</dbReference>